<accession>A0A7D5GQL2</accession>
<dbReference type="GeneID" id="56032164"/>
<feature type="domain" description="Halobacterial output" evidence="2">
    <location>
        <begin position="22"/>
        <end position="102"/>
    </location>
</feature>
<reference evidence="3 4" key="1">
    <citation type="submission" date="2020-07" db="EMBL/GenBank/DDBJ databases">
        <authorList>
            <person name="Cui H."/>
        </authorList>
    </citation>
    <scope>NUCLEOTIDE SEQUENCE [LARGE SCALE GENOMIC DNA]</scope>
    <source>
        <strain evidence="3 4">YPL8</strain>
    </source>
</reference>
<gene>
    <name evidence="3" type="ORF">HYG82_02695</name>
</gene>
<dbReference type="OrthoDB" id="181456at2157"/>
<dbReference type="Proteomes" id="UP000509241">
    <property type="component" value="Chromosome"/>
</dbReference>
<protein>
    <recommendedName>
        <fullName evidence="2">Halobacterial output domain-containing protein</fullName>
    </recommendedName>
</protein>
<dbReference type="AlphaFoldDB" id="A0A7D5GQL2"/>
<dbReference type="InterPro" id="IPR040624">
    <property type="entry name" value="HalOD1"/>
</dbReference>
<proteinExistence type="predicted"/>
<feature type="region of interest" description="Disordered" evidence="1">
    <location>
        <begin position="1"/>
        <end position="24"/>
    </location>
</feature>
<sequence>MNSSDESEGIGLEGLTYRMSPSESSSEAVLHATAEATGSKVIGSTPEEENVLDPLYHAIDPEALDNLFHSITGDGHRSDGKITFTYCGCKVEVENRGVVKVQNRNIVEEEKNGDV</sequence>
<dbReference type="RefSeq" id="WP_179259571.1">
    <property type="nucleotide sequence ID" value="NZ_CP058601.1"/>
</dbReference>
<evidence type="ECO:0000259" key="2">
    <source>
        <dbReference type="Pfam" id="PF18545"/>
    </source>
</evidence>
<keyword evidence="4" id="KW-1185">Reference proteome</keyword>
<evidence type="ECO:0000313" key="3">
    <source>
        <dbReference type="EMBL" id="QLG47829.1"/>
    </source>
</evidence>
<evidence type="ECO:0000313" key="4">
    <source>
        <dbReference type="Proteomes" id="UP000509241"/>
    </source>
</evidence>
<dbReference type="Pfam" id="PF18545">
    <property type="entry name" value="HalOD1"/>
    <property type="match status" value="1"/>
</dbReference>
<organism evidence="3 4">
    <name type="scientific">Natrinema halophilum</name>
    <dbReference type="NCBI Taxonomy" id="1699371"/>
    <lineage>
        <taxon>Archaea</taxon>
        <taxon>Methanobacteriati</taxon>
        <taxon>Methanobacteriota</taxon>
        <taxon>Stenosarchaea group</taxon>
        <taxon>Halobacteria</taxon>
        <taxon>Halobacteriales</taxon>
        <taxon>Natrialbaceae</taxon>
        <taxon>Natrinema</taxon>
    </lineage>
</organism>
<dbReference type="KEGG" id="haly:HYG82_02695"/>
<name>A0A7D5GQL2_9EURY</name>
<dbReference type="EMBL" id="CP058601">
    <property type="protein sequence ID" value="QLG47829.1"/>
    <property type="molecule type" value="Genomic_DNA"/>
</dbReference>
<evidence type="ECO:0000256" key="1">
    <source>
        <dbReference type="SAM" id="MobiDB-lite"/>
    </source>
</evidence>